<dbReference type="EMBL" id="BOOA01000137">
    <property type="protein sequence ID" value="GIH29573.1"/>
    <property type="molecule type" value="Genomic_DNA"/>
</dbReference>
<gene>
    <name evidence="2" type="ORF">Aph01nite_78830</name>
</gene>
<comment type="caution">
    <text evidence="2">The sequence shown here is derived from an EMBL/GenBank/DDBJ whole genome shotgun (WGS) entry which is preliminary data.</text>
</comment>
<feature type="region of interest" description="Disordered" evidence="1">
    <location>
        <begin position="1"/>
        <end position="48"/>
    </location>
</feature>
<feature type="compositionally biased region" description="Basic and acidic residues" evidence="1">
    <location>
        <begin position="1"/>
        <end position="11"/>
    </location>
</feature>
<dbReference type="Proteomes" id="UP000640052">
    <property type="component" value="Unassembled WGS sequence"/>
</dbReference>
<proteinExistence type="predicted"/>
<protein>
    <submittedName>
        <fullName evidence="2">Uncharacterized protein</fullName>
    </submittedName>
</protein>
<accession>A0A919QIT6</accession>
<feature type="compositionally biased region" description="Acidic residues" evidence="1">
    <location>
        <begin position="30"/>
        <end position="40"/>
    </location>
</feature>
<name>A0A919QIT6_9ACTN</name>
<reference evidence="2" key="1">
    <citation type="submission" date="2021-01" db="EMBL/GenBank/DDBJ databases">
        <title>Whole genome shotgun sequence of Acrocarpospora phusangensis NBRC 108782.</title>
        <authorList>
            <person name="Komaki H."/>
            <person name="Tamura T."/>
        </authorList>
    </citation>
    <scope>NUCLEOTIDE SEQUENCE</scope>
    <source>
        <strain evidence="2">NBRC 108782</strain>
    </source>
</reference>
<evidence type="ECO:0000313" key="2">
    <source>
        <dbReference type="EMBL" id="GIH29573.1"/>
    </source>
</evidence>
<sequence>MVVRNPRRDQPEDPGEPAGDPQESDHAEPDSPEITEDSEQPPDPRPTTWVGEVVRMVSHTLWIKSLDSLA</sequence>
<keyword evidence="3" id="KW-1185">Reference proteome</keyword>
<evidence type="ECO:0000256" key="1">
    <source>
        <dbReference type="SAM" id="MobiDB-lite"/>
    </source>
</evidence>
<dbReference type="AlphaFoldDB" id="A0A919QIT6"/>
<organism evidence="2 3">
    <name type="scientific">Acrocarpospora phusangensis</name>
    <dbReference type="NCBI Taxonomy" id="1070424"/>
    <lineage>
        <taxon>Bacteria</taxon>
        <taxon>Bacillati</taxon>
        <taxon>Actinomycetota</taxon>
        <taxon>Actinomycetes</taxon>
        <taxon>Streptosporangiales</taxon>
        <taxon>Streptosporangiaceae</taxon>
        <taxon>Acrocarpospora</taxon>
    </lineage>
</organism>
<evidence type="ECO:0000313" key="3">
    <source>
        <dbReference type="Proteomes" id="UP000640052"/>
    </source>
</evidence>